<feature type="transmembrane region" description="Helical" evidence="1">
    <location>
        <begin position="31"/>
        <end position="56"/>
    </location>
</feature>
<name>A0A0F5VGB9_9GAMM</name>
<dbReference type="EMBL" id="JWYV01000002">
    <property type="protein sequence ID" value="KKD01098.1"/>
    <property type="molecule type" value="Genomic_DNA"/>
</dbReference>
<feature type="transmembrane region" description="Helical" evidence="1">
    <location>
        <begin position="195"/>
        <end position="213"/>
    </location>
</feature>
<evidence type="ECO:0000256" key="1">
    <source>
        <dbReference type="SAM" id="Phobius"/>
    </source>
</evidence>
<reference evidence="2 3" key="1">
    <citation type="submission" date="2014-12" db="EMBL/GenBank/DDBJ databases">
        <title>Mercury Reductase activity and rhizosphere competence traits in the genome of root associated Photobacterium halotolerans MELD1.</title>
        <authorList>
            <person name="Mathew D.C."/>
            <person name="Huang C.-C."/>
        </authorList>
    </citation>
    <scope>NUCLEOTIDE SEQUENCE [LARGE SCALE GENOMIC DNA]</scope>
    <source>
        <strain evidence="2 3">MELD1</strain>
    </source>
</reference>
<accession>A0A0F5VGB9</accession>
<dbReference type="AlphaFoldDB" id="A0A0F5VGB9"/>
<proteinExistence type="predicted"/>
<keyword evidence="3" id="KW-1185">Reference proteome</keyword>
<dbReference type="Proteomes" id="UP000033633">
    <property type="component" value="Unassembled WGS sequence"/>
</dbReference>
<protein>
    <submittedName>
        <fullName evidence="2">Membrane protein</fullName>
    </submittedName>
</protein>
<dbReference type="OrthoDB" id="5829628at2"/>
<feature type="transmembrane region" description="Helical" evidence="1">
    <location>
        <begin position="219"/>
        <end position="237"/>
    </location>
</feature>
<feature type="transmembrane region" description="Helical" evidence="1">
    <location>
        <begin position="123"/>
        <end position="141"/>
    </location>
</feature>
<keyword evidence="1" id="KW-1133">Transmembrane helix</keyword>
<evidence type="ECO:0000313" key="3">
    <source>
        <dbReference type="Proteomes" id="UP000033633"/>
    </source>
</evidence>
<keyword evidence="1" id="KW-0812">Transmembrane</keyword>
<gene>
    <name evidence="2" type="ORF">KY46_04870</name>
</gene>
<feature type="transmembrane region" description="Helical" evidence="1">
    <location>
        <begin position="161"/>
        <end position="183"/>
    </location>
</feature>
<feature type="transmembrane region" description="Helical" evidence="1">
    <location>
        <begin position="91"/>
        <end position="111"/>
    </location>
</feature>
<evidence type="ECO:0000313" key="2">
    <source>
        <dbReference type="EMBL" id="KKD01098.1"/>
    </source>
</evidence>
<comment type="caution">
    <text evidence="2">The sequence shown here is derived from an EMBL/GenBank/DDBJ whole genome shotgun (WGS) entry which is preliminary data.</text>
</comment>
<sequence>MLYTTILAVMSMLLTIVGVSALGLAQHHLTVLAVAIPALWLLPQGGLPAVLLLMGIGMFGAVLPFQPLALSVSLLMMLPVLTISFSPRGNWQVAALLFAVVIAMDAGLLALQGEAKLAGQAGYTLLQVLAVCFIWLAARYWRPVRANYGWPLLLAVPLWLGGLASAALVVLCIIGVIVALQTLYQQNQLVWVSRLNWVLPAIAFATLVVIPEFDVPNPVLVAWLLVLGSASLAEYLLNEFESS</sequence>
<dbReference type="RefSeq" id="WP_046219468.1">
    <property type="nucleotide sequence ID" value="NZ_JWYV01000002.1"/>
</dbReference>
<feature type="transmembrane region" description="Helical" evidence="1">
    <location>
        <begin position="68"/>
        <end position="85"/>
    </location>
</feature>
<dbReference type="PATRIC" id="fig|265726.11.peg.2340"/>
<organism evidence="2 3">
    <name type="scientific">Photobacterium halotolerans</name>
    <dbReference type="NCBI Taxonomy" id="265726"/>
    <lineage>
        <taxon>Bacteria</taxon>
        <taxon>Pseudomonadati</taxon>
        <taxon>Pseudomonadota</taxon>
        <taxon>Gammaproteobacteria</taxon>
        <taxon>Vibrionales</taxon>
        <taxon>Vibrionaceae</taxon>
        <taxon>Photobacterium</taxon>
    </lineage>
</organism>
<keyword evidence="1" id="KW-0472">Membrane</keyword>